<dbReference type="Gene3D" id="3.40.50.1980">
    <property type="entry name" value="Nitrogenase molybdenum iron protein domain"/>
    <property type="match status" value="2"/>
</dbReference>
<dbReference type="PROSITE" id="PS51257">
    <property type="entry name" value="PROKAR_LIPOPROTEIN"/>
    <property type="match status" value="1"/>
</dbReference>
<dbReference type="RefSeq" id="WP_341470478.1">
    <property type="nucleotide sequence ID" value="NZ_CP128400.1"/>
</dbReference>
<feature type="chain" id="PRO_5035947653" evidence="6">
    <location>
        <begin position="25"/>
        <end position="300"/>
    </location>
</feature>
<dbReference type="InterPro" id="IPR006129">
    <property type="entry name" value="AdhesinB"/>
</dbReference>
<keyword evidence="2 5" id="KW-0813">Transport</keyword>
<gene>
    <name evidence="7" type="ORF">HXX08_22515</name>
    <name evidence="8" type="ORF">OZ401_004187</name>
</gene>
<protein>
    <submittedName>
        <fullName evidence="7">Zinc ABC transporter substrate-binding protein</fullName>
    </submittedName>
</protein>
<dbReference type="AlphaFoldDB" id="A0A8T7M9G4"/>
<dbReference type="PRINTS" id="PR00690">
    <property type="entry name" value="ADHESNFAMILY"/>
</dbReference>
<dbReference type="GO" id="GO:0030313">
    <property type="term" value="C:cell envelope"/>
    <property type="evidence" value="ECO:0007669"/>
    <property type="project" value="UniProtKB-SubCell"/>
</dbReference>
<accession>A0A8T7M9G4</accession>
<dbReference type="SUPFAM" id="SSF53807">
    <property type="entry name" value="Helical backbone' metal receptor"/>
    <property type="match status" value="1"/>
</dbReference>
<evidence type="ECO:0000313" key="9">
    <source>
        <dbReference type="Proteomes" id="UP000521676"/>
    </source>
</evidence>
<sequence length="300" mass="32029">MKIRFLLINLMLLMLLAACGDNTATNSSASGKIKVVATTSVIADMAKNVAGDRAEIYAILKPGRDAHDYEPTAEDSKALANAQLVLSNGLGLEAWLDKTVQNSGTKAALVKLSDGVSVQKTAQGDTDPHIWHSPDNGKIMVDNIAKGLAKVDAAGSATYEANATTYKAQIDDTTRQMKTLLDTIPADRRKLVTNHEAFTYFAAQFNLKIVGSIIPSFDSTAEPSAQALTELVKSIKAEKVPAIFTETTINPKLAEQISKEAGVKIFSNLYGDALGEPGSEGETYLKMLLSNARNIANGLK</sequence>
<evidence type="ECO:0000256" key="3">
    <source>
        <dbReference type="ARBA" id="ARBA00022723"/>
    </source>
</evidence>
<dbReference type="InterPro" id="IPR050492">
    <property type="entry name" value="Bact_metal-bind_prot9"/>
</dbReference>
<dbReference type="GO" id="GO:0007155">
    <property type="term" value="P:cell adhesion"/>
    <property type="evidence" value="ECO:0007669"/>
    <property type="project" value="InterPro"/>
</dbReference>
<dbReference type="GO" id="GO:0046872">
    <property type="term" value="F:metal ion binding"/>
    <property type="evidence" value="ECO:0007669"/>
    <property type="project" value="UniProtKB-KW"/>
</dbReference>
<dbReference type="PRINTS" id="PR00691">
    <property type="entry name" value="ADHESINB"/>
</dbReference>
<evidence type="ECO:0000313" key="8">
    <source>
        <dbReference type="EMBL" id="WJW68573.1"/>
    </source>
</evidence>
<dbReference type="EMBL" id="CP128400">
    <property type="protein sequence ID" value="WJW68573.1"/>
    <property type="molecule type" value="Genomic_DNA"/>
</dbReference>
<keyword evidence="3" id="KW-0479">Metal-binding</keyword>
<reference evidence="7 9" key="1">
    <citation type="submission" date="2020-06" db="EMBL/GenBank/DDBJ databases">
        <title>Anoxygenic phototrophic Chloroflexota member uses a Type I reaction center.</title>
        <authorList>
            <person name="Tsuji J.M."/>
            <person name="Shaw N.A."/>
            <person name="Nagashima S."/>
            <person name="Venkiteswaran J."/>
            <person name="Schiff S.L."/>
            <person name="Hanada S."/>
            <person name="Tank M."/>
            <person name="Neufeld J.D."/>
        </authorList>
    </citation>
    <scope>NUCLEOTIDE SEQUENCE [LARGE SCALE GENOMIC DNA]</scope>
    <source>
        <strain evidence="7">L227-S17</strain>
    </source>
</reference>
<evidence type="ECO:0000256" key="5">
    <source>
        <dbReference type="RuleBase" id="RU003512"/>
    </source>
</evidence>
<evidence type="ECO:0000256" key="4">
    <source>
        <dbReference type="ARBA" id="ARBA00022729"/>
    </source>
</evidence>
<keyword evidence="4 6" id="KW-0732">Signal</keyword>
<reference evidence="8" key="2">
    <citation type="journal article" date="2024" name="Nature">
        <title>Anoxygenic phototroph of the Chloroflexota uses a type I reaction centre.</title>
        <authorList>
            <person name="Tsuji J.M."/>
            <person name="Shaw N.A."/>
            <person name="Nagashima S."/>
            <person name="Venkiteswaran J.J."/>
            <person name="Schiff S.L."/>
            <person name="Watanabe T."/>
            <person name="Fukui M."/>
            <person name="Hanada S."/>
            <person name="Tank M."/>
            <person name="Neufeld J.D."/>
        </authorList>
    </citation>
    <scope>NUCLEOTIDE SEQUENCE</scope>
    <source>
        <strain evidence="8">L227-S17</strain>
    </source>
</reference>
<dbReference type="Proteomes" id="UP000521676">
    <property type="component" value="Unassembled WGS sequence"/>
</dbReference>
<comment type="similarity">
    <text evidence="5">Belongs to the bacterial solute-binding protein 9 family.</text>
</comment>
<dbReference type="PANTHER" id="PTHR42953">
    <property type="entry name" value="HIGH-AFFINITY ZINC UPTAKE SYSTEM PROTEIN ZNUA-RELATED"/>
    <property type="match status" value="1"/>
</dbReference>
<evidence type="ECO:0000313" key="7">
    <source>
        <dbReference type="EMBL" id="NWJ48643.1"/>
    </source>
</evidence>
<dbReference type="Pfam" id="PF01297">
    <property type="entry name" value="ZnuA"/>
    <property type="match status" value="1"/>
</dbReference>
<name>A0A8T7M9G4_9CHLR</name>
<dbReference type="EMBL" id="JACATZ010000003">
    <property type="protein sequence ID" value="NWJ48643.1"/>
    <property type="molecule type" value="Genomic_DNA"/>
</dbReference>
<comment type="subcellular location">
    <subcellularLocation>
        <location evidence="1">Cell envelope</location>
    </subcellularLocation>
</comment>
<evidence type="ECO:0000256" key="6">
    <source>
        <dbReference type="SAM" id="SignalP"/>
    </source>
</evidence>
<keyword evidence="10" id="KW-1185">Reference proteome</keyword>
<proteinExistence type="inferred from homology"/>
<evidence type="ECO:0000256" key="2">
    <source>
        <dbReference type="ARBA" id="ARBA00022448"/>
    </source>
</evidence>
<evidence type="ECO:0000313" key="10">
    <source>
        <dbReference type="Proteomes" id="UP001431572"/>
    </source>
</evidence>
<evidence type="ECO:0000256" key="1">
    <source>
        <dbReference type="ARBA" id="ARBA00004196"/>
    </source>
</evidence>
<feature type="signal peptide" evidence="6">
    <location>
        <begin position="1"/>
        <end position="24"/>
    </location>
</feature>
<dbReference type="InterPro" id="IPR006127">
    <property type="entry name" value="ZnuA-like"/>
</dbReference>
<organism evidence="7 9">
    <name type="scientific">Candidatus Chlorohelix allophototropha</name>
    <dbReference type="NCBI Taxonomy" id="3003348"/>
    <lineage>
        <taxon>Bacteria</taxon>
        <taxon>Bacillati</taxon>
        <taxon>Chloroflexota</taxon>
        <taxon>Chloroflexia</taxon>
        <taxon>Candidatus Chloroheliales</taxon>
        <taxon>Candidatus Chloroheliaceae</taxon>
        <taxon>Candidatus Chlorohelix</taxon>
    </lineage>
</organism>
<dbReference type="Proteomes" id="UP001431572">
    <property type="component" value="Chromosome 2"/>
</dbReference>
<dbReference type="GO" id="GO:0030001">
    <property type="term" value="P:metal ion transport"/>
    <property type="evidence" value="ECO:0007669"/>
    <property type="project" value="InterPro"/>
</dbReference>
<dbReference type="PANTHER" id="PTHR42953:SF1">
    <property type="entry name" value="METAL-BINDING PROTEIN HI_0362-RELATED"/>
    <property type="match status" value="1"/>
</dbReference>
<dbReference type="InterPro" id="IPR006128">
    <property type="entry name" value="Lipoprotein_PsaA-like"/>
</dbReference>